<dbReference type="GO" id="GO:0016209">
    <property type="term" value="F:antioxidant activity"/>
    <property type="evidence" value="ECO:0007669"/>
    <property type="project" value="InterPro"/>
</dbReference>
<dbReference type="InterPro" id="IPR013766">
    <property type="entry name" value="Thioredoxin_domain"/>
</dbReference>
<dbReference type="SUPFAM" id="SSF52833">
    <property type="entry name" value="Thioredoxin-like"/>
    <property type="match status" value="1"/>
</dbReference>
<dbReference type="PANTHER" id="PTHR42852">
    <property type="entry name" value="THIOL:DISULFIDE INTERCHANGE PROTEIN DSBE"/>
    <property type="match status" value="1"/>
</dbReference>
<feature type="domain" description="Thioredoxin" evidence="4">
    <location>
        <begin position="59"/>
        <end position="201"/>
    </location>
</feature>
<dbReference type="Gene3D" id="3.40.30.10">
    <property type="entry name" value="Glutaredoxin"/>
    <property type="match status" value="1"/>
</dbReference>
<keyword evidence="8" id="KW-1185">Reference proteome</keyword>
<evidence type="ECO:0000256" key="2">
    <source>
        <dbReference type="SAM" id="MobiDB-lite"/>
    </source>
</evidence>
<feature type="region of interest" description="Disordered" evidence="2">
    <location>
        <begin position="1"/>
        <end position="25"/>
    </location>
</feature>
<gene>
    <name evidence="5" type="ORF">AA314_07837</name>
    <name evidence="6" type="ORF">ATI61_11045</name>
</gene>
<evidence type="ECO:0000313" key="8">
    <source>
        <dbReference type="Proteomes" id="UP000256345"/>
    </source>
</evidence>
<dbReference type="PROSITE" id="PS00194">
    <property type="entry name" value="THIOREDOXIN_1"/>
    <property type="match status" value="1"/>
</dbReference>
<dbReference type="InterPro" id="IPR000866">
    <property type="entry name" value="AhpC/TSA"/>
</dbReference>
<dbReference type="InterPro" id="IPR050553">
    <property type="entry name" value="Thioredoxin_ResA/DsbE_sf"/>
</dbReference>
<dbReference type="RefSeq" id="WP_420808329.1">
    <property type="nucleotide sequence ID" value="NZ_CP011509.1"/>
</dbReference>
<dbReference type="CDD" id="cd02966">
    <property type="entry name" value="TlpA_like_family"/>
    <property type="match status" value="1"/>
</dbReference>
<dbReference type="PANTHER" id="PTHR42852:SF17">
    <property type="entry name" value="THIOREDOXIN-LIKE PROTEIN HI_1115"/>
    <property type="match status" value="1"/>
</dbReference>
<name>A0AAC8TJ21_9BACT</name>
<keyword evidence="6" id="KW-0413">Isomerase</keyword>
<dbReference type="EMBL" id="CP011509">
    <property type="protein sequence ID" value="AKJ06211.1"/>
    <property type="molecule type" value="Genomic_DNA"/>
</dbReference>
<dbReference type="GO" id="GO:0016491">
    <property type="term" value="F:oxidoreductase activity"/>
    <property type="evidence" value="ECO:0007669"/>
    <property type="project" value="InterPro"/>
</dbReference>
<keyword evidence="3" id="KW-0812">Transmembrane</keyword>
<reference evidence="5 7" key="1">
    <citation type="submission" date="2015-05" db="EMBL/GenBank/DDBJ databases">
        <title>Genome assembly of Archangium gephyra DSM 2261.</title>
        <authorList>
            <person name="Sharma G."/>
            <person name="Subramanian S."/>
        </authorList>
    </citation>
    <scope>NUCLEOTIDE SEQUENCE [LARGE SCALE GENOMIC DNA]</scope>
    <source>
        <strain evidence="5 7">DSM 2261</strain>
    </source>
</reference>
<dbReference type="PROSITE" id="PS51352">
    <property type="entry name" value="THIOREDOXIN_2"/>
    <property type="match status" value="1"/>
</dbReference>
<evidence type="ECO:0000313" key="6">
    <source>
        <dbReference type="EMBL" id="REG27039.1"/>
    </source>
</evidence>
<dbReference type="KEGG" id="age:AA314_07837"/>
<evidence type="ECO:0000313" key="5">
    <source>
        <dbReference type="EMBL" id="AKJ06211.1"/>
    </source>
</evidence>
<evidence type="ECO:0000256" key="1">
    <source>
        <dbReference type="ARBA" id="ARBA00023284"/>
    </source>
</evidence>
<feature type="transmembrane region" description="Helical" evidence="3">
    <location>
        <begin position="32"/>
        <end position="50"/>
    </location>
</feature>
<dbReference type="InterPro" id="IPR017937">
    <property type="entry name" value="Thioredoxin_CS"/>
</dbReference>
<keyword evidence="3" id="KW-0472">Membrane</keyword>
<accession>A0AAC8TJ21</accession>
<evidence type="ECO:0000256" key="3">
    <source>
        <dbReference type="SAM" id="Phobius"/>
    </source>
</evidence>
<dbReference type="EMBL" id="QUMU01000010">
    <property type="protein sequence ID" value="REG27039.1"/>
    <property type="molecule type" value="Genomic_DNA"/>
</dbReference>
<sequence>MTEQRNADTEGRPEQVGEGSAPGPARHGWSKGLLVVTALLGMAGLGYLGVQEAMRARLASDGTTAPSVPMQTYDGKKLSLADLRGKVVMLDFWATWCPPCQAEMPSLIKLAKEYESKGLVFVAASRDEMPDAPLFVEEFVVSRMPDLAPYVVYAPDEMAAAFQVTALPTLYFLDREGRVVDAQRGALSESALRARIERALGQ</sequence>
<feature type="compositionally biased region" description="Basic and acidic residues" evidence="2">
    <location>
        <begin position="1"/>
        <end position="15"/>
    </location>
</feature>
<dbReference type="InterPro" id="IPR036249">
    <property type="entry name" value="Thioredoxin-like_sf"/>
</dbReference>
<keyword evidence="3" id="KW-1133">Transmembrane helix</keyword>
<proteinExistence type="predicted"/>
<dbReference type="Proteomes" id="UP000256345">
    <property type="component" value="Unassembled WGS sequence"/>
</dbReference>
<evidence type="ECO:0000313" key="7">
    <source>
        <dbReference type="Proteomes" id="UP000035579"/>
    </source>
</evidence>
<protein>
    <submittedName>
        <fullName evidence="6">Thiol-disulfide isomerase/thioredoxin</fullName>
    </submittedName>
    <submittedName>
        <fullName evidence="5">Thioredoxin family protein</fullName>
    </submittedName>
</protein>
<reference evidence="6 8" key="2">
    <citation type="submission" date="2018-08" db="EMBL/GenBank/DDBJ databases">
        <title>Genomic Encyclopedia of Archaeal and Bacterial Type Strains, Phase II (KMG-II): from individual species to whole genera.</title>
        <authorList>
            <person name="Goeker M."/>
        </authorList>
    </citation>
    <scope>NUCLEOTIDE SEQUENCE [LARGE SCALE GENOMIC DNA]</scope>
    <source>
        <strain evidence="6 8">DSM 2261</strain>
    </source>
</reference>
<keyword evidence="1" id="KW-0676">Redox-active center</keyword>
<dbReference type="AlphaFoldDB" id="A0AAC8TJ21"/>
<dbReference type="GO" id="GO:0016853">
    <property type="term" value="F:isomerase activity"/>
    <property type="evidence" value="ECO:0007669"/>
    <property type="project" value="UniProtKB-KW"/>
</dbReference>
<evidence type="ECO:0000259" key="4">
    <source>
        <dbReference type="PROSITE" id="PS51352"/>
    </source>
</evidence>
<dbReference type="Pfam" id="PF00578">
    <property type="entry name" value="AhpC-TSA"/>
    <property type="match status" value="1"/>
</dbReference>
<organism evidence="5 7">
    <name type="scientific">Archangium gephyra</name>
    <dbReference type="NCBI Taxonomy" id="48"/>
    <lineage>
        <taxon>Bacteria</taxon>
        <taxon>Pseudomonadati</taxon>
        <taxon>Myxococcota</taxon>
        <taxon>Myxococcia</taxon>
        <taxon>Myxococcales</taxon>
        <taxon>Cystobacterineae</taxon>
        <taxon>Archangiaceae</taxon>
        <taxon>Archangium</taxon>
    </lineage>
</organism>
<dbReference type="Proteomes" id="UP000035579">
    <property type="component" value="Chromosome"/>
</dbReference>